<keyword evidence="1" id="KW-0472">Membrane</keyword>
<evidence type="ECO:0000256" key="1">
    <source>
        <dbReference type="SAM" id="Phobius"/>
    </source>
</evidence>
<sequence>MRSETWEKENPNMEREVKCRRRYDMLATDWFNVEPPLTPPTFSLFAFCFSPCFQFFIYSQFKVVKIVKRDSSFRVRDSVFLDHHVVSGVPLAYFLQRSKHA</sequence>
<gene>
    <name evidence="2" type="ORF">VNO80_09337</name>
</gene>
<keyword evidence="1" id="KW-0812">Transmembrane</keyword>
<accession>A0AAN9NCD6</accession>
<name>A0AAN9NCD6_PHACN</name>
<protein>
    <submittedName>
        <fullName evidence="2">Uncharacterized protein</fullName>
    </submittedName>
</protein>
<evidence type="ECO:0000313" key="3">
    <source>
        <dbReference type="Proteomes" id="UP001374584"/>
    </source>
</evidence>
<comment type="caution">
    <text evidence="2">The sequence shown here is derived from an EMBL/GenBank/DDBJ whole genome shotgun (WGS) entry which is preliminary data.</text>
</comment>
<keyword evidence="1" id="KW-1133">Transmembrane helix</keyword>
<keyword evidence="3" id="KW-1185">Reference proteome</keyword>
<proteinExistence type="predicted"/>
<dbReference type="EMBL" id="JAYMYR010000004">
    <property type="protein sequence ID" value="KAK7367328.1"/>
    <property type="molecule type" value="Genomic_DNA"/>
</dbReference>
<organism evidence="2 3">
    <name type="scientific">Phaseolus coccineus</name>
    <name type="common">Scarlet runner bean</name>
    <name type="synonym">Phaseolus multiflorus</name>
    <dbReference type="NCBI Taxonomy" id="3886"/>
    <lineage>
        <taxon>Eukaryota</taxon>
        <taxon>Viridiplantae</taxon>
        <taxon>Streptophyta</taxon>
        <taxon>Embryophyta</taxon>
        <taxon>Tracheophyta</taxon>
        <taxon>Spermatophyta</taxon>
        <taxon>Magnoliopsida</taxon>
        <taxon>eudicotyledons</taxon>
        <taxon>Gunneridae</taxon>
        <taxon>Pentapetalae</taxon>
        <taxon>rosids</taxon>
        <taxon>fabids</taxon>
        <taxon>Fabales</taxon>
        <taxon>Fabaceae</taxon>
        <taxon>Papilionoideae</taxon>
        <taxon>50 kb inversion clade</taxon>
        <taxon>NPAAA clade</taxon>
        <taxon>indigoferoid/millettioid clade</taxon>
        <taxon>Phaseoleae</taxon>
        <taxon>Phaseolus</taxon>
    </lineage>
</organism>
<reference evidence="2 3" key="1">
    <citation type="submission" date="2024-01" db="EMBL/GenBank/DDBJ databases">
        <title>The genomes of 5 underutilized Papilionoideae crops provide insights into root nodulation and disease resistanc.</title>
        <authorList>
            <person name="Jiang F."/>
        </authorList>
    </citation>
    <scope>NUCLEOTIDE SEQUENCE [LARGE SCALE GENOMIC DNA]</scope>
    <source>
        <strain evidence="2">JINMINGXINNONG_FW02</strain>
        <tissue evidence="2">Leaves</tissue>
    </source>
</reference>
<evidence type="ECO:0000313" key="2">
    <source>
        <dbReference type="EMBL" id="KAK7367328.1"/>
    </source>
</evidence>
<dbReference type="Proteomes" id="UP001374584">
    <property type="component" value="Unassembled WGS sequence"/>
</dbReference>
<dbReference type="AlphaFoldDB" id="A0AAN9NCD6"/>
<feature type="transmembrane region" description="Helical" evidence="1">
    <location>
        <begin position="42"/>
        <end position="61"/>
    </location>
</feature>